<sequence length="151" mass="16822">MLLIYLLICIFLALILYQTFFLTINNTTIIEGLENETDTTNTNNTNATYQPYNMNDPNNALILGQQNAGNIDYLKQRVEDLSGIKERVDNIQESVNSLQTQVDGLVQQQADYAQELAGSQPAEITGTEGETTESAEATINQEEDEQNQIIS</sequence>
<feature type="region of interest" description="Disordered" evidence="2">
    <location>
        <begin position="118"/>
        <end position="151"/>
    </location>
</feature>
<reference evidence="3" key="1">
    <citation type="journal article" date="2020" name="Nature">
        <title>Giant virus diversity and host interactions through global metagenomics.</title>
        <authorList>
            <person name="Schulz F."/>
            <person name="Roux S."/>
            <person name="Paez-Espino D."/>
            <person name="Jungbluth S."/>
            <person name="Walsh D.A."/>
            <person name="Denef V.J."/>
            <person name="McMahon K.D."/>
            <person name="Konstantinidis K.T."/>
            <person name="Eloe-Fadrosh E.A."/>
            <person name="Kyrpides N.C."/>
            <person name="Woyke T."/>
        </authorList>
    </citation>
    <scope>NUCLEOTIDE SEQUENCE</scope>
    <source>
        <strain evidence="3">GVMAG-M-3300024301-20</strain>
    </source>
</reference>
<evidence type="ECO:0000256" key="1">
    <source>
        <dbReference type="SAM" id="Coils"/>
    </source>
</evidence>
<proteinExistence type="predicted"/>
<keyword evidence="1" id="KW-0175">Coiled coil</keyword>
<feature type="compositionally biased region" description="Low complexity" evidence="2">
    <location>
        <begin position="122"/>
        <end position="139"/>
    </location>
</feature>
<organism evidence="3">
    <name type="scientific">viral metagenome</name>
    <dbReference type="NCBI Taxonomy" id="1070528"/>
    <lineage>
        <taxon>unclassified sequences</taxon>
        <taxon>metagenomes</taxon>
        <taxon>organismal metagenomes</taxon>
    </lineage>
</organism>
<accession>A0A6C0ITH5</accession>
<dbReference type="AlphaFoldDB" id="A0A6C0ITH5"/>
<dbReference type="EMBL" id="MN740250">
    <property type="protein sequence ID" value="QHT96019.1"/>
    <property type="molecule type" value="Genomic_DNA"/>
</dbReference>
<feature type="compositionally biased region" description="Acidic residues" evidence="2">
    <location>
        <begin position="141"/>
        <end position="151"/>
    </location>
</feature>
<evidence type="ECO:0000313" key="3">
    <source>
        <dbReference type="EMBL" id="QHT96019.1"/>
    </source>
</evidence>
<name>A0A6C0ITH5_9ZZZZ</name>
<evidence type="ECO:0000256" key="2">
    <source>
        <dbReference type="SAM" id="MobiDB-lite"/>
    </source>
</evidence>
<feature type="coiled-coil region" evidence="1">
    <location>
        <begin position="81"/>
        <end position="108"/>
    </location>
</feature>
<protein>
    <submittedName>
        <fullName evidence="3">Uncharacterized protein</fullName>
    </submittedName>
</protein>